<dbReference type="InterPro" id="IPR052727">
    <property type="entry name" value="Rab4/Rab5_effector"/>
</dbReference>
<evidence type="ECO:0008006" key="3">
    <source>
        <dbReference type="Google" id="ProtNLM"/>
    </source>
</evidence>
<evidence type="ECO:0000313" key="1">
    <source>
        <dbReference type="EMBL" id="KAF0725527.1"/>
    </source>
</evidence>
<reference evidence="1 2" key="1">
    <citation type="submission" date="2019-07" db="EMBL/GenBank/DDBJ databases">
        <title>Genomics analysis of Aphanomyces spp. identifies a new class of oomycete effector associated with host adaptation.</title>
        <authorList>
            <person name="Gaulin E."/>
        </authorList>
    </citation>
    <scope>NUCLEOTIDE SEQUENCE [LARGE SCALE GENOMIC DNA]</scope>
    <source>
        <strain evidence="1 2">ATCC 201684</strain>
    </source>
</reference>
<comment type="caution">
    <text evidence="1">The sequence shown here is derived from an EMBL/GenBank/DDBJ whole genome shotgun (WGS) entry which is preliminary data.</text>
</comment>
<dbReference type="InterPro" id="IPR023393">
    <property type="entry name" value="START-like_dom_sf"/>
</dbReference>
<name>A0A6G0WFM4_9STRA</name>
<dbReference type="VEuPathDB" id="FungiDB:AeMF1_012133"/>
<dbReference type="Proteomes" id="UP000481153">
    <property type="component" value="Unassembled WGS sequence"/>
</dbReference>
<dbReference type="PANTHER" id="PTHR13510:SF44">
    <property type="entry name" value="RABENOSYN-5"/>
    <property type="match status" value="1"/>
</dbReference>
<protein>
    <recommendedName>
        <fullName evidence="3">START domain-containing protein</fullName>
    </recommendedName>
</protein>
<keyword evidence="2" id="KW-1185">Reference proteome</keyword>
<proteinExistence type="predicted"/>
<dbReference type="AlphaFoldDB" id="A0A6G0WFM4"/>
<dbReference type="Gene3D" id="3.30.530.20">
    <property type="match status" value="1"/>
</dbReference>
<dbReference type="PANTHER" id="PTHR13510">
    <property type="entry name" value="FYVE-FINGER-CONTAINING RAB5 EFFECTOR PROTEIN RABENOSYN-5-RELATED"/>
    <property type="match status" value="1"/>
</dbReference>
<dbReference type="EMBL" id="VJMJ01000239">
    <property type="protein sequence ID" value="KAF0725527.1"/>
    <property type="molecule type" value="Genomic_DNA"/>
</dbReference>
<evidence type="ECO:0000313" key="2">
    <source>
        <dbReference type="Proteomes" id="UP000481153"/>
    </source>
</evidence>
<organism evidence="1 2">
    <name type="scientific">Aphanomyces euteiches</name>
    <dbReference type="NCBI Taxonomy" id="100861"/>
    <lineage>
        <taxon>Eukaryota</taxon>
        <taxon>Sar</taxon>
        <taxon>Stramenopiles</taxon>
        <taxon>Oomycota</taxon>
        <taxon>Saprolegniomycetes</taxon>
        <taxon>Saprolegniales</taxon>
        <taxon>Verrucalvaceae</taxon>
        <taxon>Aphanomyces</taxon>
    </lineage>
</organism>
<sequence length="472" mass="53143">MTTSPSKSSSSRFLLTPLTASQKDQLRKLGRRLLHQALEECDSTTQDENRYWKHFRSSHGLNIFKAKPGAPSDLMISGIVHGKLHDVMTCLHAEDSHTFRVHSALLMPKEFMDGEVLHAIDVADDENPFRFTGLKWCATKWPGSAINKPRDICYFESTGMAQALDSATGQPSTFGYSIMESIHLPPCGPLDDLSIVRAKVSIRRIFRELPIGCTLVMTHCTIDPCGSLSSSSVWRTDVSAMPQLLAITRATDVAQSIWLTQQLHPSMEKRKMSFLAHAVCALCRRDYSKMEKKRVIESNPDGGSWIRATKRHFCTTCLIRSPSKPPRVVPRLQLDDIDIPQADPALTSLTMSRLSSLHLSEYSVETSSVSDRFASVPMLDLDNDDDEADSVYSGLEFDLRSTCQSHLDILEESYEEVEEARAMTPRVNNENGESLSAQLSHLTARMDDTLMLLRHNKTQIDYYRSRDRVEYL</sequence>
<accession>A0A6G0WFM4</accession>
<gene>
    <name evidence="1" type="ORF">Ae201684_016003</name>
</gene>